<dbReference type="GO" id="GO:0003676">
    <property type="term" value="F:nucleic acid binding"/>
    <property type="evidence" value="ECO:0007669"/>
    <property type="project" value="InterPro"/>
</dbReference>
<dbReference type="AlphaFoldDB" id="A0AAN7RF74"/>
<dbReference type="InterPro" id="IPR036875">
    <property type="entry name" value="Znf_CCHC_sf"/>
</dbReference>
<name>A0AAN7RF74_TRANT</name>
<feature type="compositionally biased region" description="Basic and acidic residues" evidence="2">
    <location>
        <begin position="75"/>
        <end position="90"/>
    </location>
</feature>
<keyword evidence="1" id="KW-0862">Zinc</keyword>
<feature type="domain" description="CCHC-type" evidence="3">
    <location>
        <begin position="189"/>
        <end position="204"/>
    </location>
</feature>
<dbReference type="Gene3D" id="4.10.60.10">
    <property type="entry name" value="Zinc finger, CCHC-type"/>
    <property type="match status" value="1"/>
</dbReference>
<evidence type="ECO:0000313" key="5">
    <source>
        <dbReference type="EMBL" id="KAK4801542.1"/>
    </source>
</evidence>
<evidence type="ECO:0000313" key="6">
    <source>
        <dbReference type="Proteomes" id="UP001346149"/>
    </source>
</evidence>
<evidence type="ECO:0000259" key="3">
    <source>
        <dbReference type="PROSITE" id="PS50158"/>
    </source>
</evidence>
<dbReference type="InterPro" id="IPR012340">
    <property type="entry name" value="NA-bd_OB-fold"/>
</dbReference>
<sequence>MSRCQESHRIALEREAEEMGSRVTGKVKWFNDRKGYGFITPGKGGDDLFFLQSSIRGEGYCSLESGDSVEFSVESDGRRPKAVDITRPRGAEVQGGGKGGGSVSRRDYGGSGGSGSRGGYGGGGGSGSRGGYGGGGGYGDGYGGGGVGGVCYIRREIGHMARDCSEDCNEGRGGGGRYVGGGDDRDNACFNCGQWGHFSRDCPNKNKN</sequence>
<evidence type="ECO:0000256" key="1">
    <source>
        <dbReference type="PROSITE-ProRule" id="PRU00047"/>
    </source>
</evidence>
<evidence type="ECO:0000259" key="4">
    <source>
        <dbReference type="PROSITE" id="PS51857"/>
    </source>
</evidence>
<dbReference type="PROSITE" id="PS51857">
    <property type="entry name" value="CSD_2"/>
    <property type="match status" value="1"/>
</dbReference>
<dbReference type="InterPro" id="IPR001878">
    <property type="entry name" value="Znf_CCHC"/>
</dbReference>
<feature type="region of interest" description="Disordered" evidence="2">
    <location>
        <begin position="72"/>
        <end position="122"/>
    </location>
</feature>
<accession>A0AAN7RF74</accession>
<dbReference type="Pfam" id="PF00313">
    <property type="entry name" value="CSD"/>
    <property type="match status" value="1"/>
</dbReference>
<proteinExistence type="predicted"/>
<feature type="compositionally biased region" description="Gly residues" evidence="2">
    <location>
        <begin position="109"/>
        <end position="122"/>
    </location>
</feature>
<organism evidence="5 6">
    <name type="scientific">Trapa natans</name>
    <name type="common">Water chestnut</name>
    <dbReference type="NCBI Taxonomy" id="22666"/>
    <lineage>
        <taxon>Eukaryota</taxon>
        <taxon>Viridiplantae</taxon>
        <taxon>Streptophyta</taxon>
        <taxon>Embryophyta</taxon>
        <taxon>Tracheophyta</taxon>
        <taxon>Spermatophyta</taxon>
        <taxon>Magnoliopsida</taxon>
        <taxon>eudicotyledons</taxon>
        <taxon>Gunneridae</taxon>
        <taxon>Pentapetalae</taxon>
        <taxon>rosids</taxon>
        <taxon>malvids</taxon>
        <taxon>Myrtales</taxon>
        <taxon>Lythraceae</taxon>
        <taxon>Trapa</taxon>
    </lineage>
</organism>
<reference evidence="5 6" key="1">
    <citation type="journal article" date="2023" name="Hortic Res">
        <title>Pangenome of water caltrop reveals structural variations and asymmetric subgenome divergence after allopolyploidization.</title>
        <authorList>
            <person name="Zhang X."/>
            <person name="Chen Y."/>
            <person name="Wang L."/>
            <person name="Yuan Y."/>
            <person name="Fang M."/>
            <person name="Shi L."/>
            <person name="Lu R."/>
            <person name="Comes H.P."/>
            <person name="Ma Y."/>
            <person name="Chen Y."/>
            <person name="Huang G."/>
            <person name="Zhou Y."/>
            <person name="Zheng Z."/>
            <person name="Qiu Y."/>
        </authorList>
    </citation>
    <scope>NUCLEOTIDE SEQUENCE [LARGE SCALE GENOMIC DNA]</scope>
    <source>
        <strain evidence="5">F231</strain>
    </source>
</reference>
<dbReference type="PANTHER" id="PTHR46565:SF20">
    <property type="entry name" value="COLD SHOCK DOMAIN-CONTAINING PROTEIN 4"/>
    <property type="match status" value="1"/>
</dbReference>
<evidence type="ECO:0000256" key="2">
    <source>
        <dbReference type="SAM" id="MobiDB-lite"/>
    </source>
</evidence>
<keyword evidence="6" id="KW-1185">Reference proteome</keyword>
<dbReference type="PROSITE" id="PS50158">
    <property type="entry name" value="ZF_CCHC"/>
    <property type="match status" value="1"/>
</dbReference>
<dbReference type="SUPFAM" id="SSF57756">
    <property type="entry name" value="Retrovirus zinc finger-like domains"/>
    <property type="match status" value="1"/>
</dbReference>
<dbReference type="EMBL" id="JAXQNO010000003">
    <property type="protein sequence ID" value="KAK4801542.1"/>
    <property type="molecule type" value="Genomic_DNA"/>
</dbReference>
<dbReference type="CDD" id="cd04458">
    <property type="entry name" value="CSP_CDS"/>
    <property type="match status" value="1"/>
</dbReference>
<comment type="caution">
    <text evidence="5">The sequence shown here is derived from an EMBL/GenBank/DDBJ whole genome shotgun (WGS) entry which is preliminary data.</text>
</comment>
<dbReference type="SUPFAM" id="SSF50249">
    <property type="entry name" value="Nucleic acid-binding proteins"/>
    <property type="match status" value="1"/>
</dbReference>
<dbReference type="Pfam" id="PF00098">
    <property type="entry name" value="zf-CCHC"/>
    <property type="match status" value="1"/>
</dbReference>
<dbReference type="InterPro" id="IPR002059">
    <property type="entry name" value="CSP_DNA-bd"/>
</dbReference>
<dbReference type="PRINTS" id="PR00050">
    <property type="entry name" value="COLDSHOCK"/>
</dbReference>
<dbReference type="SMART" id="SM00357">
    <property type="entry name" value="CSP"/>
    <property type="match status" value="1"/>
</dbReference>
<dbReference type="Proteomes" id="UP001346149">
    <property type="component" value="Unassembled WGS sequence"/>
</dbReference>
<gene>
    <name evidence="5" type="ORF">SAY86_022029</name>
</gene>
<dbReference type="GO" id="GO:0008270">
    <property type="term" value="F:zinc ion binding"/>
    <property type="evidence" value="ECO:0007669"/>
    <property type="project" value="UniProtKB-KW"/>
</dbReference>
<dbReference type="SMART" id="SM00343">
    <property type="entry name" value="ZnF_C2HC"/>
    <property type="match status" value="2"/>
</dbReference>
<feature type="domain" description="CSD" evidence="4">
    <location>
        <begin position="22"/>
        <end position="87"/>
    </location>
</feature>
<keyword evidence="1" id="KW-0479">Metal-binding</keyword>
<keyword evidence="1" id="KW-0863">Zinc-finger</keyword>
<dbReference type="Gene3D" id="2.40.50.140">
    <property type="entry name" value="Nucleic acid-binding proteins"/>
    <property type="match status" value="1"/>
</dbReference>
<feature type="compositionally biased region" description="Gly residues" evidence="2">
    <location>
        <begin position="93"/>
        <end position="102"/>
    </location>
</feature>
<dbReference type="InterPro" id="IPR011129">
    <property type="entry name" value="CSD"/>
</dbReference>
<protein>
    <submittedName>
        <fullName evidence="5">Uncharacterized protein</fullName>
    </submittedName>
</protein>
<dbReference type="PANTHER" id="PTHR46565">
    <property type="entry name" value="COLD SHOCK DOMAIN PROTEIN 2"/>
    <property type="match status" value="1"/>
</dbReference>